<reference evidence="3" key="2">
    <citation type="journal article" date="2009" name="Genome Res.">
        <title>Comparative genomic analyses of the human fungal pathogens Coccidioides and their relatives.</title>
        <authorList>
            <person name="Sharpton T.J."/>
            <person name="Stajich J.E."/>
            <person name="Rounsley S.D."/>
            <person name="Gardner M.J."/>
            <person name="Wortman J.R."/>
            <person name="Jordar V.S."/>
            <person name="Maiti R."/>
            <person name="Kodira C.D."/>
            <person name="Neafsey D.E."/>
            <person name="Zeng Q."/>
            <person name="Hung C.-Y."/>
            <person name="McMahan C."/>
            <person name="Muszewska A."/>
            <person name="Grynberg M."/>
            <person name="Mandel M.A."/>
            <person name="Kellner E.M."/>
            <person name="Barker B.M."/>
            <person name="Galgiani J.N."/>
            <person name="Orbach M.J."/>
            <person name="Kirkland T.N."/>
            <person name="Cole G.T."/>
            <person name="Henn M.R."/>
            <person name="Birren B.W."/>
            <person name="Taylor J.W."/>
        </authorList>
    </citation>
    <scope>NUCLEOTIDE SEQUENCE [LARGE SCALE GENOMIC DNA]</scope>
    <source>
        <strain evidence="3">RMSCC 3488</strain>
    </source>
</reference>
<sequence>MTELGITWLGYLSSSVLPQVSSETGLLPTPTRLRRTQKSLRLKRPTQTTTARPSNPSGDGRSRIAGPDLLYSSSPRRGLVAVALAVESSCPSRDDDSCPSFSLPGSRSSQFVSRKVNKINKYRLVISKCPTGDEGSMELILKILMPLLPNAPQRLQHYASSELDHLIPHVAS</sequence>
<name>A0A0J6I7J4_COCPO</name>
<reference evidence="3" key="3">
    <citation type="journal article" date="2010" name="Genome Res.">
        <title>Population genomic sequencing of Coccidioides fungi reveals recent hybridization and transposon control.</title>
        <authorList>
            <person name="Neafsey D.E."/>
            <person name="Barker B.M."/>
            <person name="Sharpton T.J."/>
            <person name="Stajich J.E."/>
            <person name="Park D.J."/>
            <person name="Whiston E."/>
            <person name="Hung C.-Y."/>
            <person name="McMahan C."/>
            <person name="White J."/>
            <person name="Sykes S."/>
            <person name="Heiman D."/>
            <person name="Young S."/>
            <person name="Zeng Q."/>
            <person name="Abouelleil A."/>
            <person name="Aftuck L."/>
            <person name="Bessette D."/>
            <person name="Brown A."/>
            <person name="FitzGerald M."/>
            <person name="Lui A."/>
            <person name="Macdonald J.P."/>
            <person name="Priest M."/>
            <person name="Orbach M.J."/>
            <person name="Galgiani J.N."/>
            <person name="Kirkland T.N."/>
            <person name="Cole G.T."/>
            <person name="Birren B.W."/>
            <person name="Henn M.R."/>
            <person name="Taylor J.W."/>
            <person name="Rounsley S.D."/>
        </authorList>
    </citation>
    <scope>NUCLEOTIDE SEQUENCE [LARGE SCALE GENOMIC DNA]</scope>
    <source>
        <strain evidence="3">RMSCC 3488</strain>
    </source>
</reference>
<protein>
    <submittedName>
        <fullName evidence="2">Uncharacterized protein</fullName>
    </submittedName>
</protein>
<accession>A0A0J6I7J4</accession>
<proteinExistence type="predicted"/>
<evidence type="ECO:0000313" key="3">
    <source>
        <dbReference type="Proteomes" id="UP000054567"/>
    </source>
</evidence>
<dbReference type="VEuPathDB" id="FungiDB:CPAG_03761"/>
<feature type="region of interest" description="Disordered" evidence="1">
    <location>
        <begin position="21"/>
        <end position="70"/>
    </location>
</feature>
<dbReference type="EMBL" id="DS268110">
    <property type="protein sequence ID" value="KMM67427.1"/>
    <property type="molecule type" value="Genomic_DNA"/>
</dbReference>
<evidence type="ECO:0000256" key="1">
    <source>
        <dbReference type="SAM" id="MobiDB-lite"/>
    </source>
</evidence>
<feature type="compositionally biased region" description="Polar residues" evidence="1">
    <location>
        <begin position="45"/>
        <end position="57"/>
    </location>
</feature>
<organism evidence="2 3">
    <name type="scientific">Coccidioides posadasii RMSCC 3488</name>
    <dbReference type="NCBI Taxonomy" id="454284"/>
    <lineage>
        <taxon>Eukaryota</taxon>
        <taxon>Fungi</taxon>
        <taxon>Dikarya</taxon>
        <taxon>Ascomycota</taxon>
        <taxon>Pezizomycotina</taxon>
        <taxon>Eurotiomycetes</taxon>
        <taxon>Eurotiomycetidae</taxon>
        <taxon>Onygenales</taxon>
        <taxon>Onygenaceae</taxon>
        <taxon>Coccidioides</taxon>
    </lineage>
</organism>
<reference evidence="2 3" key="1">
    <citation type="submission" date="2007-06" db="EMBL/GenBank/DDBJ databases">
        <title>The Genome Sequence of Coccidioides posadasii RMSCC_3488.</title>
        <authorList>
            <consortium name="Coccidioides Genome Resources Consortium"/>
            <consortium name="The Broad Institute Genome Sequencing Platform"/>
            <person name="Henn M.R."/>
            <person name="Sykes S."/>
            <person name="Young S."/>
            <person name="Jaffe D."/>
            <person name="Berlin A."/>
            <person name="Alvarez P."/>
            <person name="Butler J."/>
            <person name="Gnerre S."/>
            <person name="Grabherr M."/>
            <person name="Mauceli E."/>
            <person name="Brockman W."/>
            <person name="Kodira C."/>
            <person name="Alvarado L."/>
            <person name="Zeng Q."/>
            <person name="Crawford M."/>
            <person name="Antoine C."/>
            <person name="Devon K."/>
            <person name="Galgiani J."/>
            <person name="Orsborn K."/>
            <person name="Lewis M.L."/>
            <person name="Nusbaum C."/>
            <person name="Galagan J."/>
            <person name="Birren B."/>
        </authorList>
    </citation>
    <scope>NUCLEOTIDE SEQUENCE [LARGE SCALE GENOMIC DNA]</scope>
    <source>
        <strain evidence="2 3">RMSCC 3488</strain>
    </source>
</reference>
<dbReference type="Proteomes" id="UP000054567">
    <property type="component" value="Unassembled WGS sequence"/>
</dbReference>
<gene>
    <name evidence="2" type="ORF">CPAG_03761</name>
</gene>
<dbReference type="AlphaFoldDB" id="A0A0J6I7J4"/>
<feature type="compositionally biased region" description="Basic residues" evidence="1">
    <location>
        <begin position="32"/>
        <end position="44"/>
    </location>
</feature>
<evidence type="ECO:0000313" key="2">
    <source>
        <dbReference type="EMBL" id="KMM67427.1"/>
    </source>
</evidence>